<keyword evidence="4" id="KW-1185">Reference proteome</keyword>
<evidence type="ECO:0000256" key="1">
    <source>
        <dbReference type="SAM" id="MobiDB-lite"/>
    </source>
</evidence>
<evidence type="ECO:0000313" key="4">
    <source>
        <dbReference type="Proteomes" id="UP000654604"/>
    </source>
</evidence>
<feature type="region of interest" description="Disordered" evidence="1">
    <location>
        <begin position="375"/>
        <end position="402"/>
    </location>
</feature>
<accession>A0ABR9V720</accession>
<proteinExistence type="predicted"/>
<dbReference type="EMBL" id="JADEWC010000040">
    <property type="protein sequence ID" value="MBE9223667.1"/>
    <property type="molecule type" value="Genomic_DNA"/>
</dbReference>
<feature type="domain" description="MobA/VirD2-like nuclease" evidence="2">
    <location>
        <begin position="18"/>
        <end position="93"/>
    </location>
</feature>
<name>A0ABR9V720_9CHRO</name>
<feature type="domain" description="MobA/VirD2-like nuclease" evidence="2">
    <location>
        <begin position="98"/>
        <end position="170"/>
    </location>
</feature>
<dbReference type="Proteomes" id="UP000654604">
    <property type="component" value="Unassembled WGS sequence"/>
</dbReference>
<reference evidence="3 4" key="1">
    <citation type="submission" date="2020-10" db="EMBL/GenBank/DDBJ databases">
        <authorList>
            <person name="Castelo-Branco R."/>
            <person name="Eusebio N."/>
            <person name="Adriana R."/>
            <person name="Vieira A."/>
            <person name="Brugerolle De Fraissinette N."/>
            <person name="Rezende De Castro R."/>
            <person name="Schneider M.P."/>
            <person name="Vasconcelos V."/>
            <person name="Leao P.N."/>
        </authorList>
    </citation>
    <scope>NUCLEOTIDE SEQUENCE [LARGE SCALE GENOMIC DNA]</scope>
    <source>
        <strain evidence="3 4">LEGE 03274</strain>
    </source>
</reference>
<dbReference type="InterPro" id="IPR005094">
    <property type="entry name" value="Endonuclease_MobA/VirD2"/>
</dbReference>
<feature type="compositionally biased region" description="Low complexity" evidence="1">
    <location>
        <begin position="386"/>
        <end position="395"/>
    </location>
</feature>
<evidence type="ECO:0000259" key="2">
    <source>
        <dbReference type="Pfam" id="PF03432"/>
    </source>
</evidence>
<evidence type="ECO:0000313" key="3">
    <source>
        <dbReference type="EMBL" id="MBE9223667.1"/>
    </source>
</evidence>
<gene>
    <name evidence="3" type="ORF">IQ215_13265</name>
</gene>
<comment type="caution">
    <text evidence="3">The sequence shown here is derived from an EMBL/GenBank/DDBJ whole genome shotgun (WGS) entry which is preliminary data.</text>
</comment>
<dbReference type="Pfam" id="PF03432">
    <property type="entry name" value="Relaxase"/>
    <property type="match status" value="2"/>
</dbReference>
<organism evidence="3 4">
    <name type="scientific">Cyanobacterium stanieri LEGE 03274</name>
    <dbReference type="NCBI Taxonomy" id="1828756"/>
    <lineage>
        <taxon>Bacteria</taxon>
        <taxon>Bacillati</taxon>
        <taxon>Cyanobacteriota</taxon>
        <taxon>Cyanophyceae</taxon>
        <taxon>Oscillatoriophycideae</taxon>
        <taxon>Chroococcales</taxon>
        <taxon>Geminocystaceae</taxon>
        <taxon>Cyanobacterium</taxon>
    </lineage>
</organism>
<protein>
    <submittedName>
        <fullName evidence="3">Relaxase/mobilization nuclease domain-containing protein</fullName>
    </submittedName>
</protein>
<dbReference type="RefSeq" id="WP_193801893.1">
    <property type="nucleotide sequence ID" value="NZ_JADEWC010000040.1"/>
</dbReference>
<sequence length="402" mass="46904">MPVAKQIKGSDFYRCISYLLDREEKEIIESNLSGKTAIALSNKFELCCQLNGRMRKPVYHATISFNPNESELDNKRLKAIAYDYLHGMGFGEEEPDLDKLEKEKRKGEGRMFAKESLAVPYVVVKHNDTEHQHIHIVAGRVRYDGSCVSSYWDYRKSERVLRILENYHGLSSPEGTEVLQELRDILDRGKEQCKDFKELDLALNQEGVKVYKKKSGIVYGYKNSHYKGNTLGAKYTLQGMNKVLDIKGLEDYQTTTPNFEFDDEFIKRLEQYRNTMEQLLKNQDTESYRGDYYAIKRSKKSLVVSKVDNSDEMIKWIKPAPNKPWILNNFRFTRDTYDDFEEKTKRVKNTLEVQEKERVKQLETVKKQQEIQKKLVEQIPSPQSPSGTTTTNSGTNRRRRGR</sequence>